<dbReference type="EMBL" id="AP024355">
    <property type="protein sequence ID" value="BCR07005.1"/>
    <property type="molecule type" value="Genomic_DNA"/>
</dbReference>
<organism evidence="1 2">
    <name type="scientific">Desulfuromonas versatilis</name>
    <dbReference type="NCBI Taxonomy" id="2802975"/>
    <lineage>
        <taxon>Bacteria</taxon>
        <taxon>Pseudomonadati</taxon>
        <taxon>Thermodesulfobacteriota</taxon>
        <taxon>Desulfuromonadia</taxon>
        <taxon>Desulfuromonadales</taxon>
        <taxon>Desulfuromonadaceae</taxon>
        <taxon>Desulfuromonas</taxon>
    </lineage>
</organism>
<name>A0ABN6E3U2_9BACT</name>
<sequence>MVRDPVGYPWSSYRSYLGREKVPSWVRLHPTLHLVAKEGQQRRYQAFAEWGLDEEIDVFYRKGRLEPVLGGEEFRHNTDEMSGPGLV</sequence>
<evidence type="ECO:0000313" key="1">
    <source>
        <dbReference type="EMBL" id="BCR07005.1"/>
    </source>
</evidence>
<evidence type="ECO:0000313" key="2">
    <source>
        <dbReference type="Proteomes" id="UP001319827"/>
    </source>
</evidence>
<protein>
    <submittedName>
        <fullName evidence="1">Uncharacterized protein</fullName>
    </submittedName>
</protein>
<reference evidence="1 2" key="1">
    <citation type="journal article" date="2016" name="C (Basel)">
        <title>Selective Growth of and Electricity Production by Marine Exoelectrogenic Bacteria in Self-Aggregated Hydrogel of Microbially Reduced Graphene Oxide.</title>
        <authorList>
            <person name="Yoshida N."/>
            <person name="Goto Y."/>
            <person name="Miyata Y."/>
        </authorList>
    </citation>
    <scope>NUCLEOTIDE SEQUENCE [LARGE SCALE GENOMIC DNA]</scope>
    <source>
        <strain evidence="1 2">NIT-T3</strain>
    </source>
</reference>
<accession>A0ABN6E3U2</accession>
<keyword evidence="2" id="KW-1185">Reference proteome</keyword>
<reference evidence="1 2" key="2">
    <citation type="journal article" date="2021" name="Int. J. Syst. Evol. Microbiol.">
        <title>Isolation and Polyphasic Characterization of Desulfuromonas versatilis sp. Nov., an Electrogenic Bacteria Capable of Versatile Metabolism Isolated from a Graphene Oxide-Reducing Enrichment Culture.</title>
        <authorList>
            <person name="Xie L."/>
            <person name="Yoshida N."/>
            <person name="Ishii S."/>
            <person name="Meng L."/>
        </authorList>
    </citation>
    <scope>NUCLEOTIDE SEQUENCE [LARGE SCALE GENOMIC DNA]</scope>
    <source>
        <strain evidence="1 2">NIT-T3</strain>
    </source>
</reference>
<gene>
    <name evidence="1" type="ORF">DESUT3_40740</name>
</gene>
<proteinExistence type="predicted"/>
<dbReference type="Proteomes" id="UP001319827">
    <property type="component" value="Chromosome"/>
</dbReference>